<dbReference type="PANTHER" id="PTHR15505">
    <property type="entry name" value="RIIA DOMAIN-CONTAINING PROTEIN 1"/>
    <property type="match status" value="1"/>
</dbReference>
<evidence type="ECO:0000313" key="3">
    <source>
        <dbReference type="Proteomes" id="UP000321570"/>
    </source>
</evidence>
<dbReference type="AlphaFoldDB" id="A0A564Y124"/>
<dbReference type="EMBL" id="CABIJS010000044">
    <property type="protein sequence ID" value="VUZ40910.1"/>
    <property type="molecule type" value="Genomic_DNA"/>
</dbReference>
<feature type="domain" description="Ciliogenesis-associated TTC17-interacting protein N-terminal" evidence="1">
    <location>
        <begin position="4"/>
        <end position="177"/>
    </location>
</feature>
<organism evidence="2 3">
    <name type="scientific">Hymenolepis diminuta</name>
    <name type="common">Rat tapeworm</name>
    <dbReference type="NCBI Taxonomy" id="6216"/>
    <lineage>
        <taxon>Eukaryota</taxon>
        <taxon>Metazoa</taxon>
        <taxon>Spiralia</taxon>
        <taxon>Lophotrochozoa</taxon>
        <taxon>Platyhelminthes</taxon>
        <taxon>Cestoda</taxon>
        <taxon>Eucestoda</taxon>
        <taxon>Cyclophyllidea</taxon>
        <taxon>Hymenolepididae</taxon>
        <taxon>Hymenolepis</taxon>
    </lineage>
</organism>
<dbReference type="InterPro" id="IPR047501">
    <property type="entry name" value="DD_CATIP"/>
</dbReference>
<dbReference type="SUPFAM" id="SSF47391">
    <property type="entry name" value="Dimerization-anchoring domain of cAMP-dependent PK regulatory subunit"/>
    <property type="match status" value="1"/>
</dbReference>
<dbReference type="CDD" id="cd22973">
    <property type="entry name" value="DD_CATIP"/>
    <property type="match status" value="1"/>
</dbReference>
<accession>A0A564Y124</accession>
<proteinExistence type="predicted"/>
<name>A0A564Y124_HYMDI</name>
<dbReference type="Pfam" id="PF21772">
    <property type="entry name" value="CATIP_N"/>
    <property type="match status" value="1"/>
</dbReference>
<gene>
    <name evidence="2" type="ORF">WMSIL1_LOCUS1937</name>
</gene>
<keyword evidence="3" id="KW-1185">Reference proteome</keyword>
<dbReference type="InterPro" id="IPR048777">
    <property type="entry name" value="CATIP_N"/>
</dbReference>
<evidence type="ECO:0000313" key="2">
    <source>
        <dbReference type="EMBL" id="VUZ40910.1"/>
    </source>
</evidence>
<dbReference type="Proteomes" id="UP000321570">
    <property type="component" value="Unassembled WGS sequence"/>
</dbReference>
<sequence length="287" mass="33353">TVCVRSKGKYFFANTEYYTSLTSDLDFHLNVLNETSEYTEKTKDRSTRRIIKSRIELNNLVVEIEEIVNSHSTQSTRRYPLNDIKRFLSKGALLIMKRIYAIKRFENTLTAYTLASEGNLCKFSLELLNERNTENTSGIQTEIAMKQILESTLGNITKTMYFTNNGQLLSIVQVGLPLVFKTLGLPKPPKKEQYLSASNIVEDEFNWMENCILFSKYTERKEELKSRYQLYLRNHPELIDLIKEFLQVILLEKPEDTLSFAAKFFASFSAEHIQPPRLRETEENVEG</sequence>
<protein>
    <recommendedName>
        <fullName evidence="1">Ciliogenesis-associated TTC17-interacting protein N-terminal domain-containing protein</fullName>
    </recommendedName>
</protein>
<dbReference type="PANTHER" id="PTHR15505:SF4">
    <property type="entry name" value="RIIA DOMAIN-CONTAINING PROTEIN 1"/>
    <property type="match status" value="1"/>
</dbReference>
<feature type="non-terminal residue" evidence="2">
    <location>
        <position position="1"/>
    </location>
</feature>
<evidence type="ECO:0000259" key="1">
    <source>
        <dbReference type="Pfam" id="PF21772"/>
    </source>
</evidence>
<reference evidence="2 3" key="1">
    <citation type="submission" date="2019-07" db="EMBL/GenBank/DDBJ databases">
        <authorList>
            <person name="Jastrzebski P J."/>
            <person name="Paukszto L."/>
            <person name="Jastrzebski P J."/>
        </authorList>
    </citation>
    <scope>NUCLEOTIDE SEQUENCE [LARGE SCALE GENOMIC DNA]</scope>
    <source>
        <strain evidence="2 3">WMS-il1</strain>
    </source>
</reference>